<evidence type="ECO:0000313" key="2">
    <source>
        <dbReference type="Proteomes" id="UP000617555"/>
    </source>
</evidence>
<evidence type="ECO:0000313" key="1">
    <source>
        <dbReference type="EMBL" id="GGB46529.1"/>
    </source>
</evidence>
<gene>
    <name evidence="1" type="ORF">GCM10011607_03340</name>
</gene>
<protein>
    <submittedName>
        <fullName evidence="1">Uncharacterized protein</fullName>
    </submittedName>
</protein>
<organism evidence="1 2">
    <name type="scientific">Shewanella inventionis</name>
    <dbReference type="NCBI Taxonomy" id="1738770"/>
    <lineage>
        <taxon>Bacteria</taxon>
        <taxon>Pseudomonadati</taxon>
        <taxon>Pseudomonadota</taxon>
        <taxon>Gammaproteobacteria</taxon>
        <taxon>Alteromonadales</taxon>
        <taxon>Shewanellaceae</taxon>
        <taxon>Shewanella</taxon>
    </lineage>
</organism>
<accession>A0ABQ1IQM3</accession>
<name>A0ABQ1IQM3_9GAMM</name>
<sequence>MQKLYFFIPAYMSLKLNNLFNLVNKINAEFNNLKSIDTVNKNGFKNSEKFIKGTSIFCFTATRLTQLSHLL</sequence>
<dbReference type="Proteomes" id="UP000617555">
    <property type="component" value="Unassembled WGS sequence"/>
</dbReference>
<keyword evidence="2" id="KW-1185">Reference proteome</keyword>
<dbReference type="EMBL" id="BMII01000002">
    <property type="protein sequence ID" value="GGB46529.1"/>
    <property type="molecule type" value="Genomic_DNA"/>
</dbReference>
<proteinExistence type="predicted"/>
<comment type="caution">
    <text evidence="1">The sequence shown here is derived from an EMBL/GenBank/DDBJ whole genome shotgun (WGS) entry which is preliminary data.</text>
</comment>
<reference evidence="2" key="1">
    <citation type="journal article" date="2019" name="Int. J. Syst. Evol. Microbiol.">
        <title>The Global Catalogue of Microorganisms (GCM) 10K type strain sequencing project: providing services to taxonomists for standard genome sequencing and annotation.</title>
        <authorList>
            <consortium name="The Broad Institute Genomics Platform"/>
            <consortium name="The Broad Institute Genome Sequencing Center for Infectious Disease"/>
            <person name="Wu L."/>
            <person name="Ma J."/>
        </authorList>
    </citation>
    <scope>NUCLEOTIDE SEQUENCE [LARGE SCALE GENOMIC DNA]</scope>
    <source>
        <strain evidence="2">CGMCC 1.15339</strain>
    </source>
</reference>